<evidence type="ECO:0000256" key="3">
    <source>
        <dbReference type="ARBA" id="ARBA00022723"/>
    </source>
</evidence>
<dbReference type="EMBL" id="BDGG01000012">
    <property type="protein sequence ID" value="GAV05208.1"/>
    <property type="molecule type" value="Genomic_DNA"/>
</dbReference>
<reference evidence="7 8" key="1">
    <citation type="journal article" date="2016" name="Nat. Commun.">
        <title>Extremotolerant tardigrade genome and improved radiotolerance of human cultured cells by tardigrade-unique protein.</title>
        <authorList>
            <person name="Hashimoto T."/>
            <person name="Horikawa D.D."/>
            <person name="Saito Y."/>
            <person name="Kuwahara H."/>
            <person name="Kozuka-Hata H."/>
            <person name="Shin-I T."/>
            <person name="Minakuchi Y."/>
            <person name="Ohishi K."/>
            <person name="Motoyama A."/>
            <person name="Aizu T."/>
            <person name="Enomoto A."/>
            <person name="Kondo K."/>
            <person name="Tanaka S."/>
            <person name="Hara Y."/>
            <person name="Koshikawa S."/>
            <person name="Sagara H."/>
            <person name="Miura T."/>
            <person name="Yokobori S."/>
            <person name="Miyagawa K."/>
            <person name="Suzuki Y."/>
            <person name="Kubo T."/>
            <person name="Oyama M."/>
            <person name="Kohara Y."/>
            <person name="Fujiyama A."/>
            <person name="Arakawa K."/>
            <person name="Katayama T."/>
            <person name="Toyoda A."/>
            <person name="Kunieda T."/>
        </authorList>
    </citation>
    <scope>NUCLEOTIDE SEQUENCE [LARGE SCALE GENOMIC DNA]</scope>
    <source>
        <strain evidence="7 8">YOKOZUNA-1</strain>
    </source>
</reference>
<comment type="caution">
    <text evidence="7">The sequence shown here is derived from an EMBL/GenBank/DDBJ whole genome shotgun (WGS) entry which is preliminary data.</text>
</comment>
<keyword evidence="3 5" id="KW-0479">Metal-binding</keyword>
<dbReference type="OrthoDB" id="27601at2759"/>
<keyword evidence="2 5" id="KW-0819">tRNA processing</keyword>
<organism evidence="7 8">
    <name type="scientific">Ramazzottius varieornatus</name>
    <name type="common">Water bear</name>
    <name type="synonym">Tardigrade</name>
    <dbReference type="NCBI Taxonomy" id="947166"/>
    <lineage>
        <taxon>Eukaryota</taxon>
        <taxon>Metazoa</taxon>
        <taxon>Ecdysozoa</taxon>
        <taxon>Tardigrada</taxon>
        <taxon>Eutardigrada</taxon>
        <taxon>Parachela</taxon>
        <taxon>Hypsibioidea</taxon>
        <taxon>Ramazzottiidae</taxon>
        <taxon>Ramazzottius</taxon>
    </lineage>
</organism>
<dbReference type="InterPro" id="IPR050852">
    <property type="entry name" value="Queuine_tRNA-ribosyltrfase"/>
</dbReference>
<feature type="binding site" evidence="5">
    <location>
        <position position="360"/>
    </location>
    <ligand>
        <name>Zn(2+)</name>
        <dbReference type="ChEBI" id="CHEBI:29105"/>
    </ligand>
</feature>
<dbReference type="InterPro" id="IPR036511">
    <property type="entry name" value="TGT-like_sf"/>
</dbReference>
<evidence type="ECO:0000256" key="1">
    <source>
        <dbReference type="ARBA" id="ARBA00022490"/>
    </source>
</evidence>
<accession>A0A1D1VZE6</accession>
<dbReference type="NCBIfam" id="TIGR00449">
    <property type="entry name" value="tgt_general"/>
    <property type="match status" value="1"/>
</dbReference>
<dbReference type="GO" id="GO:0046872">
    <property type="term" value="F:metal ion binding"/>
    <property type="evidence" value="ECO:0007669"/>
    <property type="project" value="UniProtKB-KW"/>
</dbReference>
<comment type="function">
    <text evidence="5">Non-catalytic subunit of the queuine tRNA-ribosyltransferase (TGT) that catalyzes the base-exchange of a guanine (G) residue with queuine (Q) at position 34 (anticodon wobble position) in tRNAs with GU(N) anticodons (tRNA-Asp, -Asn, -His and -Tyr), resulting in the hypermodified nucleoside queuosine (7-(((4,5-cis-dihydroxy-2-cyclopenten-1-yl)amino)methyl)-7-deazaguanosine).</text>
</comment>
<evidence type="ECO:0000256" key="2">
    <source>
        <dbReference type="ARBA" id="ARBA00022694"/>
    </source>
</evidence>
<dbReference type="GO" id="GO:0005737">
    <property type="term" value="C:cytoplasm"/>
    <property type="evidence" value="ECO:0007669"/>
    <property type="project" value="UniProtKB-SubCell"/>
</dbReference>
<comment type="subcellular location">
    <subcellularLocation>
        <location evidence="5">Cytoplasm</location>
    </subcellularLocation>
</comment>
<keyword evidence="1 5" id="KW-0963">Cytoplasm</keyword>
<dbReference type="InterPro" id="IPR002616">
    <property type="entry name" value="tRNA_ribo_trans-like"/>
</dbReference>
<dbReference type="GO" id="GO:0008479">
    <property type="term" value="F:tRNA-guanosine(34) queuine transglycosylase activity"/>
    <property type="evidence" value="ECO:0007669"/>
    <property type="project" value="UniProtKB-UniRule"/>
</dbReference>
<dbReference type="Gene3D" id="3.20.20.105">
    <property type="entry name" value="Queuine tRNA-ribosyltransferase-like"/>
    <property type="match status" value="1"/>
</dbReference>
<dbReference type="STRING" id="947166.A0A1D1VZE6"/>
<feature type="binding site" evidence="5">
    <location>
        <position position="386"/>
    </location>
    <ligand>
        <name>Zn(2+)</name>
        <dbReference type="ChEBI" id="CHEBI:29105"/>
    </ligand>
</feature>
<evidence type="ECO:0000259" key="6">
    <source>
        <dbReference type="Pfam" id="PF01702"/>
    </source>
</evidence>
<evidence type="ECO:0000256" key="5">
    <source>
        <dbReference type="HAMAP-Rule" id="MF_03043"/>
    </source>
</evidence>
<dbReference type="SUPFAM" id="SSF51713">
    <property type="entry name" value="tRNA-guanine transglycosylase"/>
    <property type="match status" value="1"/>
</dbReference>
<gene>
    <name evidence="7" type="primary">RvY_15376-1</name>
    <name evidence="7" type="synonym">RvY_15376.1</name>
    <name evidence="7" type="ORF">RvY_15376</name>
</gene>
<dbReference type="PANTHER" id="PTHR46064:SF1">
    <property type="entry name" value="QUEUINE TRNA-RIBOSYLTRANSFERASE ACCESSORY SUBUNIT 2"/>
    <property type="match status" value="1"/>
</dbReference>
<keyword evidence="4 5" id="KW-0862">Zinc</keyword>
<dbReference type="Proteomes" id="UP000186922">
    <property type="component" value="Unassembled WGS sequence"/>
</dbReference>
<dbReference type="Pfam" id="PF01702">
    <property type="entry name" value="TGT"/>
    <property type="match status" value="1"/>
</dbReference>
<dbReference type="PANTHER" id="PTHR46064">
    <property type="entry name" value="QUEUINE TRNA-RIBOSYLTRANSFERASE ACCESSORY SUBUNIT 2"/>
    <property type="match status" value="1"/>
</dbReference>
<evidence type="ECO:0000256" key="4">
    <source>
        <dbReference type="ARBA" id="ARBA00022833"/>
    </source>
</evidence>
<comment type="similarity">
    <text evidence="5">Belongs to the queuine tRNA-ribosyltransferase family. QTRT2 subfamily.</text>
</comment>
<keyword evidence="8" id="KW-1185">Reference proteome</keyword>
<feature type="binding site" evidence="5">
    <location>
        <position position="355"/>
    </location>
    <ligand>
        <name>Zn(2+)</name>
        <dbReference type="ChEBI" id="CHEBI:29105"/>
    </ligand>
</feature>
<evidence type="ECO:0000313" key="8">
    <source>
        <dbReference type="Proteomes" id="UP000186922"/>
    </source>
</evidence>
<dbReference type="HAMAP" id="MF_03043">
    <property type="entry name" value="QTRT2"/>
    <property type="match status" value="1"/>
</dbReference>
<name>A0A1D1VZE6_RAMVA</name>
<evidence type="ECO:0000313" key="7">
    <source>
        <dbReference type="EMBL" id="GAV05208.1"/>
    </source>
</evidence>
<proteinExistence type="inferred from homology"/>
<dbReference type="GO" id="GO:0006400">
    <property type="term" value="P:tRNA modification"/>
    <property type="evidence" value="ECO:0007669"/>
    <property type="project" value="InterPro"/>
</dbReference>
<sequence length="424" mass="48222">MRYLFALRSRMTEVRQKTDFLRKEMEFSVNEVSSSEFPVIRRGVLKLRGQSGQECQVETPGCFFHTHFGSIPHLTPDDLQYVKDSLSCIPLNMTLSTASVFADALAGYEKSVGAFVGYPSSVVYMSLHDPLVPLKPAMNEKATIGIWNRTGKKKLTPEQFMDMQDKLKPDSVQIMCDMDTEMEGSSNQRLTKSYDSSLRWLDRCLELMKDRSSHYPVLATVGGGSDPWRRKNFCLEAANRKVDGFVIDGFGSGWIAKWKEWEVTGSSLFGPHEALIRESIRSLPKDKPRFIHAPLSPTAVVQLVRMGVDVFDTSYPAALADRGQALIRTGDFCFEVWTMSEKGYFDDLTSLSTRCGCYTCEKYTRAYIHHLIACEEINAGVLLMIHNLNEYLKFFRDIRKSMDEGKFHLWMPQAEAGRQQADRD</sequence>
<dbReference type="InterPro" id="IPR028592">
    <property type="entry name" value="QTRTD1"/>
</dbReference>
<comment type="subunit">
    <text evidence="5">Heterodimer of a catalytic subunit and an accessory subunit.</text>
</comment>
<protein>
    <recommendedName>
        <fullName evidence="5">Queuine tRNA-ribosyltransferase accessory subunit 2</fullName>
    </recommendedName>
    <alternativeName>
        <fullName evidence="5">Queuine tRNA-ribosyltransferase domain-containing protein 1</fullName>
    </alternativeName>
</protein>
<feature type="domain" description="tRNA-guanine(15) transglycosylase-like" evidence="6">
    <location>
        <begin position="41"/>
        <end position="413"/>
    </location>
</feature>
<feature type="binding site" evidence="5">
    <location>
        <position position="357"/>
    </location>
    <ligand>
        <name>Zn(2+)</name>
        <dbReference type="ChEBI" id="CHEBI:29105"/>
    </ligand>
</feature>
<dbReference type="AlphaFoldDB" id="A0A1D1VZE6"/>
<comment type="cofactor">
    <cofactor evidence="5">
        <name>Zn(2+)</name>
        <dbReference type="ChEBI" id="CHEBI:29105"/>
    </cofactor>
    <text evidence="5">Binds 1 zinc ion per subunit.</text>
</comment>